<accession>A0A8J3VLA3</accession>
<gene>
    <name evidence="2" type="ORF">Rhe02_79950</name>
</gene>
<sequence length="273" mass="29827">MSKLDGNFDAVIDVARHPSQVRAAVATLAKRTGHWSFVSTCSVYADDATPFQTTEGPLKEAAPPDVDETDMQFYGQWKVTCEQLVLETGLPVFIDRAGLIVGPGAAENRFHYWVSRLARGGEILAPGTPSDHVQWIDVRDLADWHVRAASSGQTGIYDGMCTPITRGEFLDGIAAAVGVAPELTWVDQDFLAAQKVGPWMGERTLPMWLPVPEYAGFMARDTSPAYAGGLSPRPLIDTARDTFAWLETDPEINRRAGLTPSEESEVLAAWHAR</sequence>
<evidence type="ECO:0000313" key="2">
    <source>
        <dbReference type="EMBL" id="GIH09928.1"/>
    </source>
</evidence>
<organism evidence="2 3">
    <name type="scientific">Rhizocola hellebori</name>
    <dbReference type="NCBI Taxonomy" id="1392758"/>
    <lineage>
        <taxon>Bacteria</taxon>
        <taxon>Bacillati</taxon>
        <taxon>Actinomycetota</taxon>
        <taxon>Actinomycetes</taxon>
        <taxon>Micromonosporales</taxon>
        <taxon>Micromonosporaceae</taxon>
        <taxon>Rhizocola</taxon>
    </lineage>
</organism>
<comment type="caution">
    <text evidence="2">The sequence shown here is derived from an EMBL/GenBank/DDBJ whole genome shotgun (WGS) entry which is preliminary data.</text>
</comment>
<dbReference type="SUPFAM" id="SSF51735">
    <property type="entry name" value="NAD(P)-binding Rossmann-fold domains"/>
    <property type="match status" value="1"/>
</dbReference>
<evidence type="ECO:0000259" key="1">
    <source>
        <dbReference type="Pfam" id="PF01370"/>
    </source>
</evidence>
<keyword evidence="3" id="KW-1185">Reference proteome</keyword>
<protein>
    <submittedName>
        <fullName evidence="2">Reductase</fullName>
    </submittedName>
</protein>
<evidence type="ECO:0000313" key="3">
    <source>
        <dbReference type="Proteomes" id="UP000612899"/>
    </source>
</evidence>
<dbReference type="EMBL" id="BONY01000080">
    <property type="protein sequence ID" value="GIH09928.1"/>
    <property type="molecule type" value="Genomic_DNA"/>
</dbReference>
<dbReference type="Proteomes" id="UP000612899">
    <property type="component" value="Unassembled WGS sequence"/>
</dbReference>
<feature type="domain" description="NAD-dependent epimerase/dehydratase" evidence="1">
    <location>
        <begin position="20"/>
        <end position="152"/>
    </location>
</feature>
<dbReference type="Pfam" id="PF01370">
    <property type="entry name" value="Epimerase"/>
    <property type="match status" value="1"/>
</dbReference>
<dbReference type="AlphaFoldDB" id="A0A8J3VLA3"/>
<proteinExistence type="predicted"/>
<dbReference type="Gene3D" id="3.40.50.720">
    <property type="entry name" value="NAD(P)-binding Rossmann-like Domain"/>
    <property type="match status" value="1"/>
</dbReference>
<reference evidence="2" key="1">
    <citation type="submission" date="2021-01" db="EMBL/GenBank/DDBJ databases">
        <title>Whole genome shotgun sequence of Rhizocola hellebori NBRC 109834.</title>
        <authorList>
            <person name="Komaki H."/>
            <person name="Tamura T."/>
        </authorList>
    </citation>
    <scope>NUCLEOTIDE SEQUENCE</scope>
    <source>
        <strain evidence="2">NBRC 109834</strain>
    </source>
</reference>
<name>A0A8J3VLA3_9ACTN</name>
<dbReference type="InterPro" id="IPR036291">
    <property type="entry name" value="NAD(P)-bd_dom_sf"/>
</dbReference>
<dbReference type="InterPro" id="IPR001509">
    <property type="entry name" value="Epimerase_deHydtase"/>
</dbReference>